<dbReference type="SUPFAM" id="SSF56672">
    <property type="entry name" value="DNA/RNA polymerases"/>
    <property type="match status" value="1"/>
</dbReference>
<dbReference type="EMBL" id="JBDFQZ010000009">
    <property type="protein sequence ID" value="KAK9690069.1"/>
    <property type="molecule type" value="Genomic_DNA"/>
</dbReference>
<dbReference type="AlphaFoldDB" id="A0AAW1IIX6"/>
<sequence length="133" mass="15235">MEFKFKGKQFCLKGIPPQKCKAVGEPSAKLMDGTTKLYLLQLVDSNVIQIDCMQSKTHESGQKQELKQLLHRFSGIFEEAQELPPSRGVFDHRISLESESKPVNIRPYRYPLKQRDIIEGLGHSKLLLQPLEK</sequence>
<dbReference type="Proteomes" id="UP001443914">
    <property type="component" value="Unassembled WGS sequence"/>
</dbReference>
<organism evidence="1 2">
    <name type="scientific">Saponaria officinalis</name>
    <name type="common">Common soapwort</name>
    <name type="synonym">Lychnis saponaria</name>
    <dbReference type="NCBI Taxonomy" id="3572"/>
    <lineage>
        <taxon>Eukaryota</taxon>
        <taxon>Viridiplantae</taxon>
        <taxon>Streptophyta</taxon>
        <taxon>Embryophyta</taxon>
        <taxon>Tracheophyta</taxon>
        <taxon>Spermatophyta</taxon>
        <taxon>Magnoliopsida</taxon>
        <taxon>eudicotyledons</taxon>
        <taxon>Gunneridae</taxon>
        <taxon>Pentapetalae</taxon>
        <taxon>Caryophyllales</taxon>
        <taxon>Caryophyllaceae</taxon>
        <taxon>Caryophylleae</taxon>
        <taxon>Saponaria</taxon>
    </lineage>
</organism>
<dbReference type="InterPro" id="IPR043502">
    <property type="entry name" value="DNA/RNA_pol_sf"/>
</dbReference>
<reference evidence="1" key="1">
    <citation type="submission" date="2024-03" db="EMBL/GenBank/DDBJ databases">
        <title>WGS assembly of Saponaria officinalis var. Norfolk2.</title>
        <authorList>
            <person name="Jenkins J."/>
            <person name="Shu S."/>
            <person name="Grimwood J."/>
            <person name="Barry K."/>
            <person name="Goodstein D."/>
            <person name="Schmutz J."/>
            <person name="Leebens-Mack J."/>
            <person name="Osbourn A."/>
        </authorList>
    </citation>
    <scope>NUCLEOTIDE SEQUENCE [LARGE SCALE GENOMIC DNA]</scope>
    <source>
        <strain evidence="1">JIC</strain>
    </source>
</reference>
<name>A0AAW1IIX6_SAPOF</name>
<proteinExistence type="predicted"/>
<protein>
    <submittedName>
        <fullName evidence="1">Uncharacterized protein</fullName>
    </submittedName>
</protein>
<evidence type="ECO:0000313" key="1">
    <source>
        <dbReference type="EMBL" id="KAK9690069.1"/>
    </source>
</evidence>
<comment type="caution">
    <text evidence="1">The sequence shown here is derived from an EMBL/GenBank/DDBJ whole genome shotgun (WGS) entry which is preliminary data.</text>
</comment>
<keyword evidence="2" id="KW-1185">Reference proteome</keyword>
<evidence type="ECO:0000313" key="2">
    <source>
        <dbReference type="Proteomes" id="UP001443914"/>
    </source>
</evidence>
<gene>
    <name evidence="1" type="ORF">RND81_09G102700</name>
</gene>
<accession>A0AAW1IIX6</accession>